<sequence length="123" mass="14580">MEYRGVEIDGSILKSEKDVDEFLERLTVDRLKVATEIFAYKPTMDMSIYIDELSEKLVNKFGYTWEKIDELEKSCLKNVEKENCETIDLWKGLENQNSLDENIEKAMLKNVKETKKMQQEMER</sequence>
<organism evidence="1 2">
    <name type="scientific">Dorea hominis</name>
    <dbReference type="NCBI Taxonomy" id="2763040"/>
    <lineage>
        <taxon>Bacteria</taxon>
        <taxon>Bacillati</taxon>
        <taxon>Bacillota</taxon>
        <taxon>Clostridia</taxon>
        <taxon>Lachnospirales</taxon>
        <taxon>Lachnospiraceae</taxon>
        <taxon>Dorea</taxon>
    </lineage>
</organism>
<evidence type="ECO:0000313" key="2">
    <source>
        <dbReference type="Proteomes" id="UP000647235"/>
    </source>
</evidence>
<dbReference type="EMBL" id="JACOOY010000022">
    <property type="protein sequence ID" value="MBC5666203.1"/>
    <property type="molecule type" value="Genomic_DNA"/>
</dbReference>
<dbReference type="RefSeq" id="WP_186856191.1">
    <property type="nucleotide sequence ID" value="NZ_JACOOY010000022.1"/>
</dbReference>
<keyword evidence="2" id="KW-1185">Reference proteome</keyword>
<reference evidence="1 2" key="1">
    <citation type="submission" date="2020-08" db="EMBL/GenBank/DDBJ databases">
        <title>Genome public.</title>
        <authorList>
            <person name="Liu C."/>
            <person name="Sun Q."/>
        </authorList>
    </citation>
    <scope>NUCLEOTIDE SEQUENCE [LARGE SCALE GENOMIC DNA]</scope>
    <source>
        <strain evidence="1 2">NSJ-36</strain>
    </source>
</reference>
<evidence type="ECO:0000313" key="1">
    <source>
        <dbReference type="EMBL" id="MBC5666203.1"/>
    </source>
</evidence>
<comment type="caution">
    <text evidence="1">The sequence shown here is derived from an EMBL/GenBank/DDBJ whole genome shotgun (WGS) entry which is preliminary data.</text>
</comment>
<gene>
    <name evidence="1" type="ORF">H8S07_13280</name>
</gene>
<proteinExistence type="predicted"/>
<dbReference type="Proteomes" id="UP000647235">
    <property type="component" value="Unassembled WGS sequence"/>
</dbReference>
<protein>
    <submittedName>
        <fullName evidence="1">Uncharacterized protein</fullName>
    </submittedName>
</protein>
<name>A0ABR7EXX0_9FIRM</name>
<accession>A0ABR7EXX0</accession>